<evidence type="ECO:0000256" key="3">
    <source>
        <dbReference type="ARBA" id="ARBA00023180"/>
    </source>
</evidence>
<dbReference type="Pfam" id="PF07648">
    <property type="entry name" value="Kazal_2"/>
    <property type="match status" value="2"/>
</dbReference>
<evidence type="ECO:0000256" key="5">
    <source>
        <dbReference type="SAM" id="SignalP"/>
    </source>
</evidence>
<dbReference type="SUPFAM" id="SSF100895">
    <property type="entry name" value="Kazal-type serine protease inhibitors"/>
    <property type="match status" value="2"/>
</dbReference>
<dbReference type="PANTHER" id="PTHR13866">
    <property type="entry name" value="SPARC OSTEONECTIN"/>
    <property type="match status" value="1"/>
</dbReference>
<dbReference type="SMART" id="SM00280">
    <property type="entry name" value="KAZAL"/>
    <property type="match status" value="2"/>
</dbReference>
<evidence type="ECO:0000313" key="8">
    <source>
        <dbReference type="Proteomes" id="UP000887568"/>
    </source>
</evidence>
<dbReference type="EnsemblMetazoa" id="XM_038213707.1">
    <property type="protein sequence ID" value="XP_038069635.1"/>
    <property type="gene ID" value="LOC119738758"/>
</dbReference>
<protein>
    <recommendedName>
        <fullName evidence="6">Kazal-like domain-containing protein</fullName>
    </recommendedName>
</protein>
<feature type="domain" description="Kazal-like" evidence="6">
    <location>
        <begin position="202"/>
        <end position="256"/>
    </location>
</feature>
<reference evidence="7" key="1">
    <citation type="submission" date="2022-11" db="UniProtKB">
        <authorList>
            <consortium name="EnsemblMetazoa"/>
        </authorList>
    </citation>
    <scope>IDENTIFICATION</scope>
</reference>
<evidence type="ECO:0000256" key="2">
    <source>
        <dbReference type="ARBA" id="ARBA00023157"/>
    </source>
</evidence>
<organism evidence="7 8">
    <name type="scientific">Patiria miniata</name>
    <name type="common">Bat star</name>
    <name type="synonym">Asterina miniata</name>
    <dbReference type="NCBI Taxonomy" id="46514"/>
    <lineage>
        <taxon>Eukaryota</taxon>
        <taxon>Metazoa</taxon>
        <taxon>Echinodermata</taxon>
        <taxon>Eleutherozoa</taxon>
        <taxon>Asterozoa</taxon>
        <taxon>Asteroidea</taxon>
        <taxon>Valvatacea</taxon>
        <taxon>Valvatida</taxon>
        <taxon>Asterinidae</taxon>
        <taxon>Patiria</taxon>
    </lineage>
</organism>
<evidence type="ECO:0000256" key="1">
    <source>
        <dbReference type="ARBA" id="ARBA00022729"/>
    </source>
</evidence>
<proteinExistence type="predicted"/>
<dbReference type="GeneID" id="119738758"/>
<feature type="compositionally biased region" description="Polar residues" evidence="4">
    <location>
        <begin position="149"/>
        <end position="158"/>
    </location>
</feature>
<keyword evidence="2" id="KW-1015">Disulfide bond</keyword>
<dbReference type="CDD" id="cd00104">
    <property type="entry name" value="KAZAL_FS"/>
    <property type="match status" value="2"/>
</dbReference>
<accession>A0A914AZQ9</accession>
<dbReference type="AlphaFoldDB" id="A0A914AZQ9"/>
<dbReference type="GO" id="GO:0050840">
    <property type="term" value="F:extracellular matrix binding"/>
    <property type="evidence" value="ECO:0007669"/>
    <property type="project" value="TreeGrafter"/>
</dbReference>
<dbReference type="Proteomes" id="UP000887568">
    <property type="component" value="Unplaced"/>
</dbReference>
<feature type="compositionally biased region" description="Polar residues" evidence="4">
    <location>
        <begin position="177"/>
        <end position="198"/>
    </location>
</feature>
<feature type="region of interest" description="Disordered" evidence="4">
    <location>
        <begin position="84"/>
        <end position="198"/>
    </location>
</feature>
<dbReference type="GO" id="GO:0005615">
    <property type="term" value="C:extracellular space"/>
    <property type="evidence" value="ECO:0007669"/>
    <property type="project" value="TreeGrafter"/>
</dbReference>
<dbReference type="InterPro" id="IPR036058">
    <property type="entry name" value="Kazal_dom_sf"/>
</dbReference>
<keyword evidence="1 5" id="KW-0732">Signal</keyword>
<dbReference type="OMA" id="DIRVCAF"/>
<keyword evidence="3" id="KW-0325">Glycoprotein</keyword>
<dbReference type="PANTHER" id="PTHR13866:SF29">
    <property type="entry name" value="FOLLISTATIN"/>
    <property type="match status" value="1"/>
</dbReference>
<feature type="chain" id="PRO_5036721008" description="Kazal-like domain-containing protein" evidence="5">
    <location>
        <begin position="30"/>
        <end position="256"/>
    </location>
</feature>
<dbReference type="InterPro" id="IPR002350">
    <property type="entry name" value="Kazal_dom"/>
</dbReference>
<feature type="signal peptide" evidence="5">
    <location>
        <begin position="1"/>
        <end position="29"/>
    </location>
</feature>
<dbReference type="RefSeq" id="XP_038069635.1">
    <property type="nucleotide sequence ID" value="XM_038213707.1"/>
</dbReference>
<dbReference type="OrthoDB" id="126772at2759"/>
<evidence type="ECO:0000313" key="7">
    <source>
        <dbReference type="EnsemblMetazoa" id="XP_038069635.1"/>
    </source>
</evidence>
<dbReference type="Gene3D" id="3.30.60.30">
    <property type="match status" value="2"/>
</dbReference>
<dbReference type="PROSITE" id="PS51465">
    <property type="entry name" value="KAZAL_2"/>
    <property type="match status" value="2"/>
</dbReference>
<dbReference type="GO" id="GO:0005518">
    <property type="term" value="F:collagen binding"/>
    <property type="evidence" value="ECO:0007669"/>
    <property type="project" value="TreeGrafter"/>
</dbReference>
<name>A0A914AZQ9_PATMI</name>
<evidence type="ECO:0000259" key="6">
    <source>
        <dbReference type="PROSITE" id="PS51465"/>
    </source>
</evidence>
<evidence type="ECO:0000256" key="4">
    <source>
        <dbReference type="SAM" id="MobiDB-lite"/>
    </source>
</evidence>
<keyword evidence="8" id="KW-1185">Reference proteome</keyword>
<sequence>MSCSRVSNMKTFALFAAFVLVALFALSEARNRQADTNRSVCRRCRKEPLRPNQRVCAFNGVGTRTFLSQCLMERRACQTGRDITVVSQGPCPRPVRQGGGQQQGGNTDSNESPEDLSLSNEVDDGVNNDMPTIAPARTTAMPSQPPTSPRTVSGSAGTNGPPPPMSSGTVAPESEASDQPISGTSMAPSGTSMTSRPALSTSVTARQCNSFNSCVPSSAVCGTDGTTYPSQCVLEVTACQNNLDALTVAYAGVCIP</sequence>
<feature type="domain" description="Kazal-like" evidence="6">
    <location>
        <begin position="35"/>
        <end position="93"/>
    </location>
</feature>
<dbReference type="GO" id="GO:0005509">
    <property type="term" value="F:calcium ion binding"/>
    <property type="evidence" value="ECO:0007669"/>
    <property type="project" value="TreeGrafter"/>
</dbReference>